<evidence type="ECO:0000256" key="1">
    <source>
        <dbReference type="ARBA" id="ARBA00006484"/>
    </source>
</evidence>
<dbReference type="SUPFAM" id="SSF51735">
    <property type="entry name" value="NAD(P)-binding Rossmann-fold domains"/>
    <property type="match status" value="1"/>
</dbReference>
<comment type="similarity">
    <text evidence="1">Belongs to the short-chain dehydrogenases/reductases (SDR) family.</text>
</comment>
<comment type="caution">
    <text evidence="3">The sequence shown here is derived from an EMBL/GenBank/DDBJ whole genome shotgun (WGS) entry which is preliminary data.</text>
</comment>
<dbReference type="PRINTS" id="PR00081">
    <property type="entry name" value="GDHRDH"/>
</dbReference>
<protein>
    <submittedName>
        <fullName evidence="3">Serine 3-dehydrogenase</fullName>
        <ecNumber evidence="3">1.1.1.276</ecNumber>
    </submittedName>
</protein>
<dbReference type="InterPro" id="IPR036291">
    <property type="entry name" value="NAD(P)-bd_dom_sf"/>
</dbReference>
<keyword evidence="2 3" id="KW-0560">Oxidoreductase</keyword>
<dbReference type="PANTHER" id="PTHR42901">
    <property type="entry name" value="ALCOHOL DEHYDROGENASE"/>
    <property type="match status" value="1"/>
</dbReference>
<dbReference type="GO" id="GO:0031132">
    <property type="term" value="F:serine 3-dehydrogenase activity"/>
    <property type="evidence" value="ECO:0007669"/>
    <property type="project" value="UniProtKB-EC"/>
</dbReference>
<accession>A0A0F0LGU0</accession>
<dbReference type="Proteomes" id="UP000033448">
    <property type="component" value="Unassembled WGS sequence"/>
</dbReference>
<evidence type="ECO:0000256" key="2">
    <source>
        <dbReference type="ARBA" id="ARBA00023002"/>
    </source>
</evidence>
<reference evidence="3 4" key="1">
    <citation type="submission" date="2015-02" db="EMBL/GenBank/DDBJ databases">
        <title>Draft genome sequences of ten Microbacterium spp. with emphasis on heavy metal contaminated environments.</title>
        <authorList>
            <person name="Corretto E."/>
        </authorList>
    </citation>
    <scope>NUCLEOTIDE SEQUENCE [LARGE SCALE GENOMIC DNA]</scope>
    <source>
        <strain evidence="3 4">DSM 23848</strain>
    </source>
</reference>
<name>A0A0F0LGU0_9MICO</name>
<evidence type="ECO:0000313" key="3">
    <source>
        <dbReference type="EMBL" id="KJL31505.1"/>
    </source>
</evidence>
<dbReference type="Pfam" id="PF00106">
    <property type="entry name" value="adh_short"/>
    <property type="match status" value="1"/>
</dbReference>
<keyword evidence="4" id="KW-1185">Reference proteome</keyword>
<dbReference type="InterPro" id="IPR002347">
    <property type="entry name" value="SDR_fam"/>
</dbReference>
<dbReference type="EMBL" id="JYIT01000041">
    <property type="protein sequence ID" value="KJL31505.1"/>
    <property type="molecule type" value="Genomic_DNA"/>
</dbReference>
<dbReference type="AlphaFoldDB" id="A0A0F0LGU0"/>
<dbReference type="EC" id="1.1.1.276" evidence="3"/>
<dbReference type="PATRIC" id="fig|582680.7.peg.223"/>
<sequence>MATSIPPAAEPLGSTSAAAHRRAVVTGASTGIGEATVRALRASGWDVVGVARREDRLQALAAETGSAAYAADLTDPEQVAGLAAHLAATGPLHAVVHVAGGARGTERVEDGSAEKWRWMFEANVLAVQQLTAALLPQLRAAAAGGGHADLLFLTSTAARQGYPGGSGYNAAKAAEAMIPQVLRQELNGEPIRVTEIAPGLVHTEEFALRRLGGDEVAAEAVYAGVEAPLVAEDVADLIAYALNAPAHVNLDLVVIRPVAQAAAHLLARGPLRPRGED</sequence>
<dbReference type="RefSeq" id="WP_169748188.1">
    <property type="nucleotide sequence ID" value="NZ_CP099706.1"/>
</dbReference>
<dbReference type="FunFam" id="3.40.50.720:FF:000047">
    <property type="entry name" value="NADP-dependent L-serine/L-allo-threonine dehydrogenase"/>
    <property type="match status" value="1"/>
</dbReference>
<dbReference type="PANTHER" id="PTHR42901:SF1">
    <property type="entry name" value="ALCOHOL DEHYDROGENASE"/>
    <property type="match status" value="1"/>
</dbReference>
<dbReference type="Gene3D" id="3.40.50.720">
    <property type="entry name" value="NAD(P)-binding Rossmann-like Domain"/>
    <property type="match status" value="1"/>
</dbReference>
<proteinExistence type="inferred from homology"/>
<evidence type="ECO:0000313" key="4">
    <source>
        <dbReference type="Proteomes" id="UP000033448"/>
    </source>
</evidence>
<gene>
    <name evidence="3" type="primary">sdh</name>
    <name evidence="3" type="ORF">RL72_00212</name>
</gene>
<organism evidence="3 4">
    <name type="scientific">Microbacterium azadirachtae</name>
    <dbReference type="NCBI Taxonomy" id="582680"/>
    <lineage>
        <taxon>Bacteria</taxon>
        <taxon>Bacillati</taxon>
        <taxon>Actinomycetota</taxon>
        <taxon>Actinomycetes</taxon>
        <taxon>Micrococcales</taxon>
        <taxon>Microbacteriaceae</taxon>
        <taxon>Microbacterium</taxon>
    </lineage>
</organism>